<dbReference type="HOGENOM" id="CLU_514886_0_0_1"/>
<keyword evidence="1" id="KW-0732">Signal</keyword>
<dbReference type="STRING" id="1095629.A0A0C9WNB3"/>
<feature type="chain" id="PRO_5002206028" evidence="1">
    <location>
        <begin position="21"/>
        <end position="529"/>
    </location>
</feature>
<protein>
    <submittedName>
        <fullName evidence="2">Uncharacterized protein</fullName>
    </submittedName>
</protein>
<reference evidence="3" key="2">
    <citation type="submission" date="2015-01" db="EMBL/GenBank/DDBJ databases">
        <title>Evolutionary Origins and Diversification of the Mycorrhizal Mutualists.</title>
        <authorList>
            <consortium name="DOE Joint Genome Institute"/>
            <consortium name="Mycorrhizal Genomics Consortium"/>
            <person name="Kohler A."/>
            <person name="Kuo A."/>
            <person name="Nagy L.G."/>
            <person name="Floudas D."/>
            <person name="Copeland A."/>
            <person name="Barry K.W."/>
            <person name="Cichocki N."/>
            <person name="Veneault-Fourrey C."/>
            <person name="LaButti K."/>
            <person name="Lindquist E.A."/>
            <person name="Lipzen A."/>
            <person name="Lundell T."/>
            <person name="Morin E."/>
            <person name="Murat C."/>
            <person name="Riley R."/>
            <person name="Ohm R."/>
            <person name="Sun H."/>
            <person name="Tunlid A."/>
            <person name="Henrissat B."/>
            <person name="Grigoriev I.V."/>
            <person name="Hibbett D.S."/>
            <person name="Martin F."/>
        </authorList>
    </citation>
    <scope>NUCLEOTIDE SEQUENCE [LARGE SCALE GENOMIC DNA]</scope>
    <source>
        <strain evidence="3">LaAM-08-1</strain>
    </source>
</reference>
<sequence length="529" mass="59128">MFATFLWRLLVATFNWFIRALVLPPASTCDRVFACGILTSTGITRNNPEDRWQATDFVAIQSLLNCAEGQSFWLCGTDIRSGPGFLLRDPNCHRLGFDPPPFEKVFDTTGPDAYLKLNSFKSAYIRRVIETASQLTSGDILCLVICGHGLPDGRVVVGDAEAKTLLVKSNLEDAVRSCKAEVHLLITACYGGRWTSPYWSLFAAVASHQQPISITESHSGNFRGGVFTMCLLAEHADQHSLRVPKPDLWRLEKNDGVHHYFQGQQAGHGLDLRYFGQYLPTHRRLGRAPPEALTWLHELSDHVEKTYPSAEFTFVPCQQGTAWRPSFVDMTKLPSIQHCECRGSRSNSNVNNSGKAQDSLLGSFQADSVDVPLLSNEDKELHQLAEDHNTFLPPPSLSETMLAINCAALLDPDHQPRKRLTAKAKDRMLKSLQLRLTYRCLSLVIAQKLGWEKAIEDVGLPFETQRQLGPDIPLQLRAIENGYALDMLYSHKYNSAPWAGGGSWLARVWKAAGEPTIRRSDWEIVLTES</sequence>
<feature type="signal peptide" evidence="1">
    <location>
        <begin position="1"/>
        <end position="20"/>
    </location>
</feature>
<name>A0A0C9WNB3_9AGAR</name>
<evidence type="ECO:0000256" key="1">
    <source>
        <dbReference type="SAM" id="SignalP"/>
    </source>
</evidence>
<dbReference type="AlphaFoldDB" id="A0A0C9WNB3"/>
<organism evidence="2 3">
    <name type="scientific">Laccaria amethystina LaAM-08-1</name>
    <dbReference type="NCBI Taxonomy" id="1095629"/>
    <lineage>
        <taxon>Eukaryota</taxon>
        <taxon>Fungi</taxon>
        <taxon>Dikarya</taxon>
        <taxon>Basidiomycota</taxon>
        <taxon>Agaricomycotina</taxon>
        <taxon>Agaricomycetes</taxon>
        <taxon>Agaricomycetidae</taxon>
        <taxon>Agaricales</taxon>
        <taxon>Agaricineae</taxon>
        <taxon>Hydnangiaceae</taxon>
        <taxon>Laccaria</taxon>
    </lineage>
</organism>
<keyword evidence="3" id="KW-1185">Reference proteome</keyword>
<evidence type="ECO:0000313" key="2">
    <source>
        <dbReference type="EMBL" id="KIJ98939.1"/>
    </source>
</evidence>
<evidence type="ECO:0000313" key="3">
    <source>
        <dbReference type="Proteomes" id="UP000054477"/>
    </source>
</evidence>
<accession>A0A0C9WNB3</accession>
<proteinExistence type="predicted"/>
<dbReference type="EMBL" id="KN838657">
    <property type="protein sequence ID" value="KIJ98939.1"/>
    <property type="molecule type" value="Genomic_DNA"/>
</dbReference>
<gene>
    <name evidence="2" type="ORF">K443DRAFT_103047</name>
</gene>
<reference evidence="2 3" key="1">
    <citation type="submission" date="2014-04" db="EMBL/GenBank/DDBJ databases">
        <authorList>
            <consortium name="DOE Joint Genome Institute"/>
            <person name="Kuo A."/>
            <person name="Kohler A."/>
            <person name="Nagy L.G."/>
            <person name="Floudas D."/>
            <person name="Copeland A."/>
            <person name="Barry K.W."/>
            <person name="Cichocki N."/>
            <person name="Veneault-Fourrey C."/>
            <person name="LaButti K."/>
            <person name="Lindquist E.A."/>
            <person name="Lipzen A."/>
            <person name="Lundell T."/>
            <person name="Morin E."/>
            <person name="Murat C."/>
            <person name="Sun H."/>
            <person name="Tunlid A."/>
            <person name="Henrissat B."/>
            <person name="Grigoriev I.V."/>
            <person name="Hibbett D.S."/>
            <person name="Martin F."/>
            <person name="Nordberg H.P."/>
            <person name="Cantor M.N."/>
            <person name="Hua S.X."/>
        </authorList>
    </citation>
    <scope>NUCLEOTIDE SEQUENCE [LARGE SCALE GENOMIC DNA]</scope>
    <source>
        <strain evidence="2 3">LaAM-08-1</strain>
    </source>
</reference>
<dbReference type="Proteomes" id="UP000054477">
    <property type="component" value="Unassembled WGS sequence"/>
</dbReference>
<dbReference type="OrthoDB" id="3055657at2759"/>